<feature type="transmembrane region" description="Helical" evidence="6">
    <location>
        <begin position="152"/>
        <end position="177"/>
    </location>
</feature>
<evidence type="ECO:0000256" key="4">
    <source>
        <dbReference type="ARBA" id="ARBA00022989"/>
    </source>
</evidence>
<dbReference type="Proteomes" id="UP000619238">
    <property type="component" value="Unassembled WGS sequence"/>
</dbReference>
<keyword evidence="2" id="KW-1003">Cell membrane</keyword>
<dbReference type="InterPro" id="IPR018385">
    <property type="entry name" value="C4_dicarb_anaerob_car-like"/>
</dbReference>
<keyword evidence="4 6" id="KW-1133">Transmembrane helix</keyword>
<dbReference type="EMBL" id="JACGWS010000011">
    <property type="protein sequence ID" value="MBC8756370.1"/>
    <property type="molecule type" value="Genomic_DNA"/>
</dbReference>
<feature type="transmembrane region" description="Helical" evidence="6">
    <location>
        <begin position="315"/>
        <end position="336"/>
    </location>
</feature>
<evidence type="ECO:0000313" key="8">
    <source>
        <dbReference type="Proteomes" id="UP000619238"/>
    </source>
</evidence>
<name>A0ABR7QCS8_9FLAO</name>
<accession>A0ABR7QCS8</accession>
<evidence type="ECO:0000256" key="2">
    <source>
        <dbReference type="ARBA" id="ARBA00022475"/>
    </source>
</evidence>
<dbReference type="InterPro" id="IPR051679">
    <property type="entry name" value="DASS-Related_Transporters"/>
</dbReference>
<evidence type="ECO:0000313" key="7">
    <source>
        <dbReference type="EMBL" id="MBC8756370.1"/>
    </source>
</evidence>
<dbReference type="RefSeq" id="WP_187563409.1">
    <property type="nucleotide sequence ID" value="NZ_JACGWS010000011.1"/>
</dbReference>
<evidence type="ECO:0000256" key="3">
    <source>
        <dbReference type="ARBA" id="ARBA00022692"/>
    </source>
</evidence>
<keyword evidence="3 6" id="KW-0812">Transmembrane</keyword>
<sequence>MNATLKNRKKWYEHIPHAVVIVFLIIVFVTLLTYIIPAGEFKRMLIDGRNRVIPNSFRTIPNTPIGFLDMFKAIPLGFKAAIEVMFVVFAGGIMFGIMERTKAIENAVGSFVKKLGQEKKYLAVVIMTFIYGALGVFVGYEHNIAMVPIAAVVALALGGDLILAAGISVGAITIGFGLSPINPYTVGVGHKIAELPLFSGALLRSILCISSLSFLAFYNVRYLKKITKNPEKSLAKGLNIDGISLSKPIKEYTISMNNWLVIFVFILGLSAILYGVFNLKWYLNEISAIFLMVAIAAGIIGRMNADTFSETLLKSVSYVAPGAFMVGFATTIKVLLEMGHISDTISFHLSELLKDLPLYVSAVGMAISQSLINFFIPSGSGQALATLPVMIPSGEVIGLTRQTTILAFQVGDGVSNLINPTLGGLIAMLSMCRVPIDRWFRFIFPVAIMIFIFSAITLVIAVLTGYN</sequence>
<dbReference type="Pfam" id="PF03606">
    <property type="entry name" value="DcuC"/>
    <property type="match status" value="1"/>
</dbReference>
<feature type="transmembrane region" description="Helical" evidence="6">
    <location>
        <begin position="197"/>
        <end position="218"/>
    </location>
</feature>
<feature type="transmembrane region" description="Helical" evidence="6">
    <location>
        <begin position="356"/>
        <end position="376"/>
    </location>
</feature>
<evidence type="ECO:0000256" key="1">
    <source>
        <dbReference type="ARBA" id="ARBA00004651"/>
    </source>
</evidence>
<evidence type="ECO:0000256" key="5">
    <source>
        <dbReference type="ARBA" id="ARBA00023136"/>
    </source>
</evidence>
<feature type="transmembrane region" description="Helical" evidence="6">
    <location>
        <begin position="283"/>
        <end position="303"/>
    </location>
</feature>
<feature type="transmembrane region" description="Helical" evidence="6">
    <location>
        <begin position="259"/>
        <end position="277"/>
    </location>
</feature>
<dbReference type="PANTHER" id="PTHR43652:SF2">
    <property type="entry name" value="BASIC AMINO ACID ANTIPORTER YFCC-RELATED"/>
    <property type="match status" value="1"/>
</dbReference>
<feature type="transmembrane region" description="Helical" evidence="6">
    <location>
        <begin position="80"/>
        <end position="98"/>
    </location>
</feature>
<gene>
    <name evidence="7" type="ORF">H2O64_16970</name>
</gene>
<comment type="subcellular location">
    <subcellularLocation>
        <location evidence="1">Cell membrane</location>
        <topology evidence="1">Multi-pass membrane protein</topology>
    </subcellularLocation>
</comment>
<keyword evidence="5 6" id="KW-0472">Membrane</keyword>
<proteinExistence type="predicted"/>
<keyword evidence="8" id="KW-1185">Reference proteome</keyword>
<feature type="transmembrane region" description="Helical" evidence="6">
    <location>
        <begin position="121"/>
        <end position="140"/>
    </location>
</feature>
<reference evidence="7 8" key="1">
    <citation type="submission" date="2020-07" db="EMBL/GenBank/DDBJ databases">
        <title>Description of Kordia aestuariivivens sp. nov., isolated from a tidal flat.</title>
        <authorList>
            <person name="Park S."/>
            <person name="Yoon J.-H."/>
        </authorList>
    </citation>
    <scope>NUCLEOTIDE SEQUENCE [LARGE SCALE GENOMIC DNA]</scope>
    <source>
        <strain evidence="7 8">YSTF-M3</strain>
    </source>
</reference>
<feature type="transmembrane region" description="Helical" evidence="6">
    <location>
        <begin position="439"/>
        <end position="466"/>
    </location>
</feature>
<organism evidence="7 8">
    <name type="scientific">Kordia aestuariivivens</name>
    <dbReference type="NCBI Taxonomy" id="2759037"/>
    <lineage>
        <taxon>Bacteria</taxon>
        <taxon>Pseudomonadati</taxon>
        <taxon>Bacteroidota</taxon>
        <taxon>Flavobacteriia</taxon>
        <taxon>Flavobacteriales</taxon>
        <taxon>Flavobacteriaceae</taxon>
        <taxon>Kordia</taxon>
    </lineage>
</organism>
<evidence type="ECO:0000256" key="6">
    <source>
        <dbReference type="SAM" id="Phobius"/>
    </source>
</evidence>
<protein>
    <submittedName>
        <fullName evidence="7">YfcC family protein</fullName>
    </submittedName>
</protein>
<comment type="caution">
    <text evidence="7">The sequence shown here is derived from an EMBL/GenBank/DDBJ whole genome shotgun (WGS) entry which is preliminary data.</text>
</comment>
<dbReference type="PANTHER" id="PTHR43652">
    <property type="entry name" value="BASIC AMINO ACID ANTIPORTER YFCC-RELATED"/>
    <property type="match status" value="1"/>
</dbReference>
<feature type="transmembrane region" description="Helical" evidence="6">
    <location>
        <begin position="15"/>
        <end position="36"/>
    </location>
</feature>